<dbReference type="PANTHER" id="PTHR48228">
    <property type="entry name" value="SUCCINYL-COA--D-CITRAMALATE COA-TRANSFERASE"/>
    <property type="match status" value="1"/>
</dbReference>
<proteinExistence type="predicted"/>
<accession>A0A381XG44</accession>
<dbReference type="InterPro" id="IPR003673">
    <property type="entry name" value="CoA-Trfase_fam_III"/>
</dbReference>
<evidence type="ECO:0000256" key="1">
    <source>
        <dbReference type="ARBA" id="ARBA00022679"/>
    </source>
</evidence>
<dbReference type="Pfam" id="PF02515">
    <property type="entry name" value="CoA_transf_3"/>
    <property type="match status" value="1"/>
</dbReference>
<evidence type="ECO:0000313" key="2">
    <source>
        <dbReference type="EMBL" id="SVA63137.1"/>
    </source>
</evidence>
<dbReference type="InterPro" id="IPR044855">
    <property type="entry name" value="CoA-Trfase_III_dom3_sf"/>
</dbReference>
<sequence length="396" mass="43595">VRILSTGTVVAQPFAAALAAEMGAEVIQIERPRIGDVTRGVGLHNEGQDGLALNSLWLQDRRNTFYTTLDFTDPEGKKLFLRLITGVDIWMESSKAGTYAKWGLDDATILAANPAIVITHVSGYGQTGHPNYLNRASYDPIGQAFGGTMAITGSPDPEPPMTARPLAADYSTAQMCLWSSLAAYIYAQRTGKGQVIDLAQYEAVHKVMSGSMVEYFETGLEPERRGNLSGRSQPFGNYHAKDGWVAIAALGSVFDRLCSLLGMETTADYRLEARSNPESIPGIEFDATLRGWLEDRTVREVVEIMNTAQIGCSAVMTTKDIAEDPQYQARQVHTEWEDMQLGRKVKGTGIIPKFSESPGKIWRGSVPLGHDNDLVYRRYLDLDDGELEKLRERGII</sequence>
<dbReference type="Gene3D" id="3.40.50.10540">
    <property type="entry name" value="Crotonobetainyl-coa:carnitine coa-transferase, domain 1"/>
    <property type="match status" value="1"/>
</dbReference>
<dbReference type="InterPro" id="IPR050509">
    <property type="entry name" value="CoA-transferase_III"/>
</dbReference>
<organism evidence="2">
    <name type="scientific">marine metagenome</name>
    <dbReference type="NCBI Taxonomy" id="408172"/>
    <lineage>
        <taxon>unclassified sequences</taxon>
        <taxon>metagenomes</taxon>
        <taxon>ecological metagenomes</taxon>
    </lineage>
</organism>
<dbReference type="Gene3D" id="3.30.1540.10">
    <property type="entry name" value="formyl-coa transferase, domain 3"/>
    <property type="match status" value="1"/>
</dbReference>
<dbReference type="PANTHER" id="PTHR48228:SF6">
    <property type="entry name" value="L-CARNITINE COA-TRANSFERASE"/>
    <property type="match status" value="1"/>
</dbReference>
<dbReference type="SUPFAM" id="SSF89796">
    <property type="entry name" value="CoA-transferase family III (CaiB/BaiF)"/>
    <property type="match status" value="1"/>
</dbReference>
<dbReference type="GO" id="GO:0016740">
    <property type="term" value="F:transferase activity"/>
    <property type="evidence" value="ECO:0007669"/>
    <property type="project" value="UniProtKB-KW"/>
</dbReference>
<dbReference type="AlphaFoldDB" id="A0A381XG44"/>
<protein>
    <recommendedName>
        <fullName evidence="3">CoA transferase</fullName>
    </recommendedName>
</protein>
<reference evidence="2" key="1">
    <citation type="submission" date="2018-05" db="EMBL/GenBank/DDBJ databases">
        <authorList>
            <person name="Lanie J.A."/>
            <person name="Ng W.-L."/>
            <person name="Kazmierczak K.M."/>
            <person name="Andrzejewski T.M."/>
            <person name="Davidsen T.M."/>
            <person name="Wayne K.J."/>
            <person name="Tettelin H."/>
            <person name="Glass J.I."/>
            <person name="Rusch D."/>
            <person name="Podicherti R."/>
            <person name="Tsui H.-C.T."/>
            <person name="Winkler M.E."/>
        </authorList>
    </citation>
    <scope>NUCLEOTIDE SEQUENCE</scope>
</reference>
<evidence type="ECO:0008006" key="3">
    <source>
        <dbReference type="Google" id="ProtNLM"/>
    </source>
</evidence>
<gene>
    <name evidence="2" type="ORF">METZ01_LOCUS115991</name>
</gene>
<dbReference type="InterPro" id="IPR023606">
    <property type="entry name" value="CoA-Trfase_III_dom_1_sf"/>
</dbReference>
<keyword evidence="1" id="KW-0808">Transferase</keyword>
<dbReference type="EMBL" id="UINC01014887">
    <property type="protein sequence ID" value="SVA63137.1"/>
    <property type="molecule type" value="Genomic_DNA"/>
</dbReference>
<feature type="non-terminal residue" evidence="2">
    <location>
        <position position="1"/>
    </location>
</feature>
<name>A0A381XG44_9ZZZZ</name>